<dbReference type="InterPro" id="IPR028259">
    <property type="entry name" value="AP2-like_int_N"/>
</dbReference>
<keyword evidence="2" id="KW-0238">DNA-binding</keyword>
<evidence type="ECO:0000313" key="2">
    <source>
        <dbReference type="EMBL" id="WRO06677.1"/>
    </source>
</evidence>
<name>A0AB38Z7Z7_9CHLR</name>
<dbReference type="EMBL" id="CP141531">
    <property type="protein sequence ID" value="WRO06677.1"/>
    <property type="molecule type" value="Genomic_DNA"/>
</dbReference>
<dbReference type="AlphaFoldDB" id="A0AB38Z7Z7"/>
<evidence type="ECO:0000313" key="3">
    <source>
        <dbReference type="Proteomes" id="UP001327986"/>
    </source>
</evidence>
<accession>A0AB38Z7Z7</accession>
<dbReference type="Pfam" id="PF14657">
    <property type="entry name" value="Arm-DNA-bind_4"/>
    <property type="match status" value="1"/>
</dbReference>
<gene>
    <name evidence="2" type="ORF">VLL09_04620</name>
</gene>
<organism evidence="2 3">
    <name type="scientific">Dehalococcoides mccartyi</name>
    <dbReference type="NCBI Taxonomy" id="61435"/>
    <lineage>
        <taxon>Bacteria</taxon>
        <taxon>Bacillati</taxon>
        <taxon>Chloroflexota</taxon>
        <taxon>Dehalococcoidia</taxon>
        <taxon>Dehalococcoidales</taxon>
        <taxon>Dehalococcoidaceae</taxon>
        <taxon>Dehalococcoides</taxon>
    </lineage>
</organism>
<proteinExistence type="predicted"/>
<evidence type="ECO:0000259" key="1">
    <source>
        <dbReference type="Pfam" id="PF14657"/>
    </source>
</evidence>
<sequence>MRGHITKRSKDSYSIVLELDKDPVTGKRKQQWITVIGTKKNAEKKLSELLSQIDTGSFIKPGKQPSGNT</sequence>
<reference evidence="2" key="1">
    <citation type="submission" date="2023-12" db="EMBL/GenBank/DDBJ databases">
        <title>Isolation of organohalide respiring bacteria Dehalococcoides mccartyi strain GPTCE1 in groundwater collected near a chemical plant in Suzhou, China.</title>
        <authorList>
            <person name="Liu G."/>
        </authorList>
    </citation>
    <scope>NUCLEOTIDE SEQUENCE</scope>
    <source>
        <strain evidence="2">GPTCE1</strain>
    </source>
</reference>
<dbReference type="RefSeq" id="WP_279115533.1">
    <property type="nucleotide sequence ID" value="NZ_CP141531.1"/>
</dbReference>
<dbReference type="Proteomes" id="UP001327986">
    <property type="component" value="Chromosome"/>
</dbReference>
<dbReference type="GO" id="GO:0003677">
    <property type="term" value="F:DNA binding"/>
    <property type="evidence" value="ECO:0007669"/>
    <property type="project" value="UniProtKB-KW"/>
</dbReference>
<protein>
    <submittedName>
        <fullName evidence="2">Arm DNA-binding domain-containing protein</fullName>
    </submittedName>
</protein>
<feature type="domain" description="AP2-like integrase N-terminal" evidence="1">
    <location>
        <begin position="13"/>
        <end position="57"/>
    </location>
</feature>